<evidence type="ECO:0000256" key="1">
    <source>
        <dbReference type="SAM" id="MobiDB-lite"/>
    </source>
</evidence>
<proteinExistence type="predicted"/>
<dbReference type="STRING" id="686832.A0A0C2Z1A9"/>
<feature type="compositionally biased region" description="Low complexity" evidence="1">
    <location>
        <begin position="666"/>
        <end position="678"/>
    </location>
</feature>
<dbReference type="AlphaFoldDB" id="A0A0C2Z1A9"/>
<gene>
    <name evidence="3" type="ORF">M413DRAFT_440527</name>
</gene>
<dbReference type="Pfam" id="PF07217">
    <property type="entry name" value="Het-C"/>
    <property type="match status" value="1"/>
</dbReference>
<organism evidence="3 4">
    <name type="scientific">Hebeloma cylindrosporum</name>
    <dbReference type="NCBI Taxonomy" id="76867"/>
    <lineage>
        <taxon>Eukaryota</taxon>
        <taxon>Fungi</taxon>
        <taxon>Dikarya</taxon>
        <taxon>Basidiomycota</taxon>
        <taxon>Agaricomycotina</taxon>
        <taxon>Agaricomycetes</taxon>
        <taxon>Agaricomycetidae</taxon>
        <taxon>Agaricales</taxon>
        <taxon>Agaricineae</taxon>
        <taxon>Hymenogastraceae</taxon>
        <taxon>Hebeloma</taxon>
    </lineage>
</organism>
<keyword evidence="2" id="KW-0732">Signal</keyword>
<dbReference type="Proteomes" id="UP000053424">
    <property type="component" value="Unassembled WGS sequence"/>
</dbReference>
<evidence type="ECO:0008006" key="5">
    <source>
        <dbReference type="Google" id="ProtNLM"/>
    </source>
</evidence>
<keyword evidence="4" id="KW-1185">Reference proteome</keyword>
<dbReference type="PANTHER" id="PTHR14905">
    <property type="entry name" value="NG37"/>
    <property type="match status" value="1"/>
</dbReference>
<protein>
    <recommendedName>
        <fullName evidence="5">Het-C-domain-containing protein</fullName>
    </recommendedName>
</protein>
<dbReference type="PANTHER" id="PTHR14905:SF7">
    <property type="entry name" value="VON WILLEBRAND FACTOR A DOMAIN-CONTAINING PROTEIN 7"/>
    <property type="match status" value="1"/>
</dbReference>
<dbReference type="HOGENOM" id="CLU_010063_2_1_1"/>
<dbReference type="EMBL" id="KN831770">
    <property type="protein sequence ID" value="KIM46972.1"/>
    <property type="molecule type" value="Genomic_DNA"/>
</dbReference>
<dbReference type="InterPro" id="IPR052577">
    <property type="entry name" value="VWA7"/>
</dbReference>
<accession>A0A0C2Z1A9</accession>
<evidence type="ECO:0000313" key="3">
    <source>
        <dbReference type="EMBL" id="KIM46972.1"/>
    </source>
</evidence>
<evidence type="ECO:0000256" key="2">
    <source>
        <dbReference type="SAM" id="SignalP"/>
    </source>
</evidence>
<feature type="compositionally biased region" description="Low complexity" evidence="1">
    <location>
        <begin position="703"/>
        <end position="727"/>
    </location>
</feature>
<reference evidence="3 4" key="1">
    <citation type="submission" date="2014-04" db="EMBL/GenBank/DDBJ databases">
        <authorList>
            <consortium name="DOE Joint Genome Institute"/>
            <person name="Kuo A."/>
            <person name="Gay G."/>
            <person name="Dore J."/>
            <person name="Kohler A."/>
            <person name="Nagy L.G."/>
            <person name="Floudas D."/>
            <person name="Copeland A."/>
            <person name="Barry K.W."/>
            <person name="Cichocki N."/>
            <person name="Veneault-Fourrey C."/>
            <person name="LaButti K."/>
            <person name="Lindquist E.A."/>
            <person name="Lipzen A."/>
            <person name="Lundell T."/>
            <person name="Morin E."/>
            <person name="Murat C."/>
            <person name="Sun H."/>
            <person name="Tunlid A."/>
            <person name="Henrissat B."/>
            <person name="Grigoriev I.V."/>
            <person name="Hibbett D.S."/>
            <person name="Martin F."/>
            <person name="Nordberg H.P."/>
            <person name="Cantor M.N."/>
            <person name="Hua S.X."/>
        </authorList>
    </citation>
    <scope>NUCLEOTIDE SEQUENCE [LARGE SCALE GENOMIC DNA]</scope>
    <source>
        <strain evidence="4">h7</strain>
    </source>
</reference>
<reference evidence="4" key="2">
    <citation type="submission" date="2015-01" db="EMBL/GenBank/DDBJ databases">
        <title>Evolutionary Origins and Diversification of the Mycorrhizal Mutualists.</title>
        <authorList>
            <consortium name="DOE Joint Genome Institute"/>
            <consortium name="Mycorrhizal Genomics Consortium"/>
            <person name="Kohler A."/>
            <person name="Kuo A."/>
            <person name="Nagy L.G."/>
            <person name="Floudas D."/>
            <person name="Copeland A."/>
            <person name="Barry K.W."/>
            <person name="Cichocki N."/>
            <person name="Veneault-Fourrey C."/>
            <person name="LaButti K."/>
            <person name="Lindquist E.A."/>
            <person name="Lipzen A."/>
            <person name="Lundell T."/>
            <person name="Morin E."/>
            <person name="Murat C."/>
            <person name="Riley R."/>
            <person name="Ohm R."/>
            <person name="Sun H."/>
            <person name="Tunlid A."/>
            <person name="Henrissat B."/>
            <person name="Grigoriev I.V."/>
            <person name="Hibbett D.S."/>
            <person name="Martin F."/>
        </authorList>
    </citation>
    <scope>NUCLEOTIDE SEQUENCE [LARGE SCALE GENOMIC DNA]</scope>
    <source>
        <strain evidence="4">h7</strain>
    </source>
</reference>
<feature type="chain" id="PRO_5002159969" description="Het-C-domain-containing protein" evidence="2">
    <location>
        <begin position="22"/>
        <end position="816"/>
    </location>
</feature>
<feature type="signal peptide" evidence="2">
    <location>
        <begin position="1"/>
        <end position="21"/>
    </location>
</feature>
<evidence type="ECO:0000313" key="4">
    <source>
        <dbReference type="Proteomes" id="UP000053424"/>
    </source>
</evidence>
<dbReference type="OrthoDB" id="2506204at2759"/>
<name>A0A0C2Z1A9_HEBCY</name>
<feature type="compositionally biased region" description="Gly residues" evidence="1">
    <location>
        <begin position="806"/>
        <end position="816"/>
    </location>
</feature>
<feature type="compositionally biased region" description="Pro residues" evidence="1">
    <location>
        <begin position="756"/>
        <end position="781"/>
    </location>
</feature>
<feature type="region of interest" description="Disordered" evidence="1">
    <location>
        <begin position="653"/>
        <end position="816"/>
    </location>
</feature>
<dbReference type="InterPro" id="IPR010816">
    <property type="entry name" value="Het-C"/>
</dbReference>
<sequence length="816" mass="86444">MARSNTTFLLILVVLFAFCLSGNGVYAFGAGNIPSYAYMEGRAFRHGDIEDVLSDLVKKGAGGGFALASMLSKGHKFNGLDIKRVYFGNWLRDYSQAIVIASLKKLQVQTIMNLVMVLGFMAHGYATHEFEVTPERLGVYLPTEHIDNPKGYGEGEDARQYHPLLRGPVDPRELEIDPRTGMKNYIANEQGPWDTSRALVRRTLEKCIHLGRQHRSSGQKQDEYEAFRLLGQALHTLGDYSAHSNFCELSLVALGHQQVFVHVGDNVRIQAPNGRWVAPIVTGSFGSSDFIHSMLGEASDHLSSSSVTDINAELAKARSKSMSQTRGPGGPAISPTDALRDIMSAVPGGAGSDFSRDLENIERIRAGPAAGGKRPEDMSPQELHAVLWQVLTFRDSVVKSISKTIEKIPGLGPLLEKLMDAISVFVFTTLDPFLRPILKVTTTGLQSASGEVIDTQDQYEVFNDPLASDPTHSFLSKDHFNLILNEPAGKIAQVIVVSTVKLVTKAWDDTSVNPNQVIEEILQCLFHPDFHNPNSQVQREMMQCMKDWINKVPNQHSIIQRLTKNAVRNHENIRAANEGGAPASQGSFADTQAQQFQQKLQGYASNIPIVSQAQSLFAGAGNSREGPGAYGAPPTGQAASYYNNAPSTPGGYGGVPSYAPPPGAPPVASHQHSGYAPSYAPPPGQPPSFPGAAPGFPGGPGHGASSSPPSFPGAAPGFPSCHGHGSSSPPPSFPGAGPSFPGAAPSFPSSGYGPPHGHPPPHGGAPAFPGGPPAPGSPPFGFPGAHPYGAPPGGPQFPGSGPSFPYGGGGGGGGRW</sequence>
<feature type="compositionally biased region" description="Low complexity" evidence="1">
    <location>
        <begin position="734"/>
        <end position="755"/>
    </location>
</feature>
<feature type="compositionally biased region" description="Pro residues" evidence="1">
    <location>
        <begin position="679"/>
        <end position="689"/>
    </location>
</feature>